<evidence type="ECO:0008006" key="3">
    <source>
        <dbReference type="Google" id="ProtNLM"/>
    </source>
</evidence>
<evidence type="ECO:0000313" key="2">
    <source>
        <dbReference type="Proteomes" id="UP001500027"/>
    </source>
</evidence>
<sequence length="295" mass="34306">MPHILKNNNLEVHIDLPNKNYNFSRFDWTGKIIAVKFKNVFVSTNENNDNENEHLYGKAFYNEFGIDNALGFDDTEIGGWFHKIGIGLLKKDNNDYQFIKKYQIKPAKFKTTIEHNCLINSCVSEYINGYSYELTKKIELHETSFIIKYSLKNTGEKNIITDEYVHNFTSINNDLLGPNYKLEFPFELNSKLFNEYVNPEEKLDIKKNIIVFNSTPTTPFFFSNLSGGKEVEAKWELLNQAYNITINEVTSFKTTKVNLWGCGHVVSPELFFNIFLKPGETNNWSRTYYVNKTGN</sequence>
<proteinExistence type="predicted"/>
<dbReference type="Proteomes" id="UP001500027">
    <property type="component" value="Unassembled WGS sequence"/>
</dbReference>
<protein>
    <recommendedName>
        <fullName evidence="3">DUF4432 family protein</fullName>
    </recommendedName>
</protein>
<keyword evidence="2" id="KW-1185">Reference proteome</keyword>
<reference evidence="2" key="1">
    <citation type="journal article" date="2019" name="Int. J. Syst. Evol. Microbiol.">
        <title>The Global Catalogue of Microorganisms (GCM) 10K type strain sequencing project: providing services to taxonomists for standard genome sequencing and annotation.</title>
        <authorList>
            <consortium name="The Broad Institute Genomics Platform"/>
            <consortium name="The Broad Institute Genome Sequencing Center for Infectious Disease"/>
            <person name="Wu L."/>
            <person name="Ma J."/>
        </authorList>
    </citation>
    <scope>NUCLEOTIDE SEQUENCE [LARGE SCALE GENOMIC DNA]</scope>
    <source>
        <strain evidence="2">JCM 17452</strain>
    </source>
</reference>
<name>A0ABP8E9P7_9FLAO</name>
<evidence type="ECO:0000313" key="1">
    <source>
        <dbReference type="EMBL" id="GAA4268971.1"/>
    </source>
</evidence>
<organism evidence="1 2">
    <name type="scientific">Hyunsoonleella aestuarii</name>
    <dbReference type="NCBI Taxonomy" id="912802"/>
    <lineage>
        <taxon>Bacteria</taxon>
        <taxon>Pseudomonadati</taxon>
        <taxon>Bacteroidota</taxon>
        <taxon>Flavobacteriia</taxon>
        <taxon>Flavobacteriales</taxon>
        <taxon>Flavobacteriaceae</taxon>
    </lineage>
</organism>
<gene>
    <name evidence="1" type="ORF">GCM10022257_10720</name>
</gene>
<dbReference type="RefSeq" id="WP_139001106.1">
    <property type="nucleotide sequence ID" value="NZ_BAABAV010000001.1"/>
</dbReference>
<comment type="caution">
    <text evidence="1">The sequence shown here is derived from an EMBL/GenBank/DDBJ whole genome shotgun (WGS) entry which is preliminary data.</text>
</comment>
<dbReference type="EMBL" id="BAABAV010000001">
    <property type="protein sequence ID" value="GAA4268971.1"/>
    <property type="molecule type" value="Genomic_DNA"/>
</dbReference>
<accession>A0ABP8E9P7</accession>